<proteinExistence type="predicted"/>
<sequence>MALYDVMCTLAYRFEDKRRDVTFFSLTTLTQRVRDGDKIYSTATIKRLGTPVLYNKDTITTQTWVPNTIGEAIDFSEVVHTPELQDEPRGKLHL</sequence>
<evidence type="ECO:0000313" key="1">
    <source>
        <dbReference type="EMBL" id="SOQ45755.1"/>
    </source>
</evidence>
<organism evidence="1">
    <name type="scientific">Spodoptera frugiperda</name>
    <name type="common">Fall armyworm</name>
    <dbReference type="NCBI Taxonomy" id="7108"/>
    <lineage>
        <taxon>Eukaryota</taxon>
        <taxon>Metazoa</taxon>
        <taxon>Ecdysozoa</taxon>
        <taxon>Arthropoda</taxon>
        <taxon>Hexapoda</taxon>
        <taxon>Insecta</taxon>
        <taxon>Pterygota</taxon>
        <taxon>Neoptera</taxon>
        <taxon>Endopterygota</taxon>
        <taxon>Lepidoptera</taxon>
        <taxon>Glossata</taxon>
        <taxon>Ditrysia</taxon>
        <taxon>Noctuoidea</taxon>
        <taxon>Noctuidae</taxon>
        <taxon>Amphipyrinae</taxon>
        <taxon>Spodoptera</taxon>
    </lineage>
</organism>
<dbReference type="AlphaFoldDB" id="A0A2H1VY49"/>
<name>A0A2H1VY49_SPOFR</name>
<reference evidence="1" key="1">
    <citation type="submission" date="2016-07" db="EMBL/GenBank/DDBJ databases">
        <authorList>
            <person name="Bretaudeau A."/>
        </authorList>
    </citation>
    <scope>NUCLEOTIDE SEQUENCE</scope>
    <source>
        <strain evidence="1">Rice</strain>
        <tissue evidence="1">Whole body</tissue>
    </source>
</reference>
<gene>
    <name evidence="1" type="ORF">SFRICE_023049</name>
</gene>
<accession>A0A2H1VY49</accession>
<protein>
    <submittedName>
        <fullName evidence="1">SFRICE_023049</fullName>
    </submittedName>
</protein>
<dbReference type="EMBL" id="ODYU01005161">
    <property type="protein sequence ID" value="SOQ45755.1"/>
    <property type="molecule type" value="Genomic_DNA"/>
</dbReference>